<dbReference type="GO" id="GO:0005549">
    <property type="term" value="F:odorant binding"/>
    <property type="evidence" value="ECO:0007669"/>
    <property type="project" value="InterPro"/>
</dbReference>
<keyword evidence="7" id="KW-0675">Receptor</keyword>
<reference evidence="10 11" key="1">
    <citation type="journal article" date="2014" name="Curr. Biol.">
        <title>The genome of the clonal raider ant Cerapachys biroi.</title>
        <authorList>
            <person name="Oxley P.R."/>
            <person name="Ji L."/>
            <person name="Fetter-Pruneda I."/>
            <person name="McKenzie S.K."/>
            <person name="Li C."/>
            <person name="Hu H."/>
            <person name="Zhang G."/>
            <person name="Kronauer D.J."/>
        </authorList>
    </citation>
    <scope>NUCLEOTIDE SEQUENCE [LARGE SCALE GENOMIC DNA]</scope>
</reference>
<dbReference type="PANTHER" id="PTHR21137:SF43">
    <property type="entry name" value="ODORANT RECEPTOR 47A-RELATED"/>
    <property type="match status" value="1"/>
</dbReference>
<evidence type="ECO:0000256" key="5">
    <source>
        <dbReference type="ARBA" id="ARBA00022989"/>
    </source>
</evidence>
<evidence type="ECO:0000313" key="10">
    <source>
        <dbReference type="EMBL" id="EZA55754.1"/>
    </source>
</evidence>
<evidence type="ECO:0000256" key="6">
    <source>
        <dbReference type="ARBA" id="ARBA00023136"/>
    </source>
</evidence>
<dbReference type="GO" id="GO:0007165">
    <property type="term" value="P:signal transduction"/>
    <property type="evidence" value="ECO:0007669"/>
    <property type="project" value="UniProtKB-KW"/>
</dbReference>
<keyword evidence="6 9" id="KW-0472">Membrane</keyword>
<evidence type="ECO:0000256" key="9">
    <source>
        <dbReference type="SAM" id="Phobius"/>
    </source>
</evidence>
<evidence type="ECO:0000256" key="2">
    <source>
        <dbReference type="ARBA" id="ARBA00022606"/>
    </source>
</evidence>
<evidence type="ECO:0008006" key="12">
    <source>
        <dbReference type="Google" id="ProtNLM"/>
    </source>
</evidence>
<keyword evidence="5 9" id="KW-1133">Transmembrane helix</keyword>
<dbReference type="OMA" id="PFRGYFF"/>
<sequence length="335" mass="37860">LLSMSIAMTIHASYKMDDVDEMTELILSCCVCYLSLIRVVVFSIHQKEMLYVIETMRNDWIGSSYEERAILRNKCLFAYRLAKCFITMVMGIATLFALEPIFKMNFLSDVERTFPFHYIYFNQTASPIFECLYFLDTIAGLSTVCTISSATSFNLVAVIHGSAKFAILQRRLETVNRNDPDIDRVIVNCIRRHQDAIAFADALESVLNLLALGQFVLSIGLVCFAGFQITSMLQNKVQCLKYSGFLCATILELFMFSSSGNELIIESDAVSESAYRSDWIGGTFSRSLHIMMIRSRIPSRVTVGKFCDVSLRSFTQVLSTSFSYLMVLLTAMSEE</sequence>
<protein>
    <recommendedName>
        <fullName evidence="12">Odorant receptor 13a</fullName>
    </recommendedName>
</protein>
<dbReference type="EMBL" id="KK107185">
    <property type="protein sequence ID" value="EZA55754.1"/>
    <property type="molecule type" value="Genomic_DNA"/>
</dbReference>
<dbReference type="OrthoDB" id="8185860at2759"/>
<dbReference type="Pfam" id="PF02949">
    <property type="entry name" value="7tm_6"/>
    <property type="match status" value="1"/>
</dbReference>
<organism evidence="10 11">
    <name type="scientific">Ooceraea biroi</name>
    <name type="common">Clonal raider ant</name>
    <name type="synonym">Cerapachys biroi</name>
    <dbReference type="NCBI Taxonomy" id="2015173"/>
    <lineage>
        <taxon>Eukaryota</taxon>
        <taxon>Metazoa</taxon>
        <taxon>Ecdysozoa</taxon>
        <taxon>Arthropoda</taxon>
        <taxon>Hexapoda</taxon>
        <taxon>Insecta</taxon>
        <taxon>Pterygota</taxon>
        <taxon>Neoptera</taxon>
        <taxon>Endopterygota</taxon>
        <taxon>Hymenoptera</taxon>
        <taxon>Apocrita</taxon>
        <taxon>Aculeata</taxon>
        <taxon>Formicoidea</taxon>
        <taxon>Formicidae</taxon>
        <taxon>Dorylinae</taxon>
        <taxon>Ooceraea</taxon>
    </lineage>
</organism>
<dbReference type="Proteomes" id="UP000053097">
    <property type="component" value="Unassembled WGS sequence"/>
</dbReference>
<evidence type="ECO:0000256" key="4">
    <source>
        <dbReference type="ARBA" id="ARBA00022725"/>
    </source>
</evidence>
<comment type="subcellular location">
    <subcellularLocation>
        <location evidence="1">Membrane</location>
        <topology evidence="1">Multi-pass membrane protein</topology>
    </subcellularLocation>
</comment>
<feature type="transmembrane region" description="Helical" evidence="9">
    <location>
        <begin position="206"/>
        <end position="227"/>
    </location>
</feature>
<keyword evidence="4" id="KW-0552">Olfaction</keyword>
<feature type="transmembrane region" description="Helical" evidence="9">
    <location>
        <begin position="25"/>
        <end position="44"/>
    </location>
</feature>
<dbReference type="AlphaFoldDB" id="A0A026WKX5"/>
<evidence type="ECO:0000256" key="1">
    <source>
        <dbReference type="ARBA" id="ARBA00004141"/>
    </source>
</evidence>
<feature type="transmembrane region" description="Helical" evidence="9">
    <location>
        <begin position="77"/>
        <end position="98"/>
    </location>
</feature>
<feature type="non-terminal residue" evidence="10">
    <location>
        <position position="1"/>
    </location>
</feature>
<evidence type="ECO:0000256" key="7">
    <source>
        <dbReference type="ARBA" id="ARBA00023170"/>
    </source>
</evidence>
<keyword evidence="2" id="KW-0716">Sensory transduction</keyword>
<evidence type="ECO:0000256" key="8">
    <source>
        <dbReference type="ARBA" id="ARBA00023224"/>
    </source>
</evidence>
<accession>A0A026WKX5</accession>
<keyword evidence="8" id="KW-0807">Transducer</keyword>
<dbReference type="PANTHER" id="PTHR21137">
    <property type="entry name" value="ODORANT RECEPTOR"/>
    <property type="match status" value="1"/>
</dbReference>
<dbReference type="GO" id="GO:0005886">
    <property type="term" value="C:plasma membrane"/>
    <property type="evidence" value="ECO:0007669"/>
    <property type="project" value="TreeGrafter"/>
</dbReference>
<dbReference type="GO" id="GO:0004984">
    <property type="term" value="F:olfactory receptor activity"/>
    <property type="evidence" value="ECO:0007669"/>
    <property type="project" value="InterPro"/>
</dbReference>
<keyword evidence="11" id="KW-1185">Reference proteome</keyword>
<dbReference type="InterPro" id="IPR004117">
    <property type="entry name" value="7tm6_olfct_rcpt"/>
</dbReference>
<name>A0A026WKX5_OOCBI</name>
<evidence type="ECO:0000313" key="11">
    <source>
        <dbReference type="Proteomes" id="UP000053097"/>
    </source>
</evidence>
<keyword evidence="3 9" id="KW-0812">Transmembrane</keyword>
<evidence type="ECO:0000256" key="3">
    <source>
        <dbReference type="ARBA" id="ARBA00022692"/>
    </source>
</evidence>
<proteinExistence type="predicted"/>
<gene>
    <name evidence="10" type="ORF">X777_03928</name>
</gene>